<dbReference type="EMBL" id="AP024238">
    <property type="protein sequence ID" value="BCO27827.1"/>
    <property type="molecule type" value="Genomic_DNA"/>
</dbReference>
<feature type="transmembrane region" description="Helical" evidence="1">
    <location>
        <begin position="327"/>
        <end position="346"/>
    </location>
</feature>
<dbReference type="PANTHER" id="PTHR30092">
    <property type="entry name" value="INNER MEMBRANE PROTEIN CRED"/>
    <property type="match status" value="1"/>
</dbReference>
<sequence length="436" mass="46536">MKNTLLWKAALVLVLAVLLWIPLLMIENTIQARTSYRYEAVSAIAASSAGEQKLWGPVLTVSVEEEYDETVTGWTKAGEVAGSKRQVRKHTVQVKPAAVDLKGKMEVELRKLGLFSTPVFELTATLSGNYVAPTVKDLPPLGPNAKLKWGVPVLTVGVGDTRGIAGAPIATLADTPMEIVGGSDLADFKTGFHGIASTVQLDGSARTLPFAVTLRLMGTSAFGFVPVGTVSTAELSGNWPHPSFSGDFLPRTRSVQDSGFSAQWGTTALASTGAKEPQGFQVRLIEPVDVYRQATRSVKYGFLFIALSFAAFFVFEQLKSLPIHPIQYGLVGLVQAVFFLLLLSLSEHMAFAWAYAAAASASVLLVGVYLASVLRGVGRALGFSAAMATLYAALFGLLQFEQNALLLGSVLLFLLLAAVMLGTRKVDWYSQGNATA</sequence>
<name>A0ABM7MNW1_9BURK</name>
<evidence type="ECO:0000256" key="1">
    <source>
        <dbReference type="SAM" id="Phobius"/>
    </source>
</evidence>
<organism evidence="2 3">
    <name type="scientific">Rhodoferax lithotrophicus</name>
    <dbReference type="NCBI Taxonomy" id="2798804"/>
    <lineage>
        <taxon>Bacteria</taxon>
        <taxon>Pseudomonadati</taxon>
        <taxon>Pseudomonadota</taxon>
        <taxon>Betaproteobacteria</taxon>
        <taxon>Burkholderiales</taxon>
        <taxon>Comamonadaceae</taxon>
        <taxon>Rhodoferax</taxon>
    </lineage>
</organism>
<feature type="transmembrane region" description="Helical" evidence="1">
    <location>
        <begin position="380"/>
        <end position="398"/>
    </location>
</feature>
<evidence type="ECO:0000313" key="3">
    <source>
        <dbReference type="Proteomes" id="UP000824366"/>
    </source>
</evidence>
<dbReference type="NCBIfam" id="NF008712">
    <property type="entry name" value="PRK11715.1-1"/>
    <property type="match status" value="1"/>
</dbReference>
<feature type="transmembrane region" description="Helical" evidence="1">
    <location>
        <begin position="297"/>
        <end position="315"/>
    </location>
</feature>
<feature type="transmembrane region" description="Helical" evidence="1">
    <location>
        <begin position="404"/>
        <end position="423"/>
    </location>
</feature>
<dbReference type="PIRSF" id="PIRSF004548">
    <property type="entry name" value="CreD"/>
    <property type="match status" value="1"/>
</dbReference>
<keyword evidence="1" id="KW-0812">Transmembrane</keyword>
<keyword evidence="3" id="KW-1185">Reference proteome</keyword>
<dbReference type="Pfam" id="PF06123">
    <property type="entry name" value="CreD"/>
    <property type="match status" value="1"/>
</dbReference>
<reference evidence="2 3" key="1">
    <citation type="journal article" date="2021" name="Microbiol. Spectr.">
        <title>A Single Bacterium Capable of Oxidation and Reduction of Iron at Circumneutral pH.</title>
        <authorList>
            <person name="Kato S."/>
            <person name="Ohkuma M."/>
        </authorList>
    </citation>
    <scope>NUCLEOTIDE SEQUENCE [LARGE SCALE GENOMIC DNA]</scope>
    <source>
        <strain evidence="2 3">MIZ03</strain>
    </source>
</reference>
<dbReference type="PANTHER" id="PTHR30092:SF0">
    <property type="entry name" value="INNER MEMBRANE PROTEIN CRED"/>
    <property type="match status" value="1"/>
</dbReference>
<dbReference type="InterPro" id="IPR010364">
    <property type="entry name" value="Uncharacterised_IM_CreD"/>
</dbReference>
<protein>
    <submittedName>
        <fullName evidence="2">Inner membrane protein CreD</fullName>
    </submittedName>
</protein>
<evidence type="ECO:0000313" key="2">
    <source>
        <dbReference type="EMBL" id="BCO27827.1"/>
    </source>
</evidence>
<dbReference type="Proteomes" id="UP000824366">
    <property type="component" value="Chromosome"/>
</dbReference>
<feature type="transmembrane region" description="Helical" evidence="1">
    <location>
        <begin position="352"/>
        <end position="373"/>
    </location>
</feature>
<dbReference type="RefSeq" id="WP_223903839.1">
    <property type="nucleotide sequence ID" value="NZ_AP024238.1"/>
</dbReference>
<gene>
    <name evidence="2" type="ORF">MIZ03_2718</name>
</gene>
<proteinExistence type="predicted"/>
<keyword evidence="1" id="KW-1133">Transmembrane helix</keyword>
<keyword evidence="1" id="KW-0472">Membrane</keyword>
<accession>A0ABM7MNW1</accession>